<dbReference type="RefSeq" id="WP_227181380.1">
    <property type="nucleotide sequence ID" value="NZ_JAJBZT010000007.1"/>
</dbReference>
<proteinExistence type="predicted"/>
<gene>
    <name evidence="2" type="ORF">LIN78_13575</name>
</gene>
<comment type="caution">
    <text evidence="2">The sequence shown here is derived from an EMBL/GenBank/DDBJ whole genome shotgun (WGS) entry which is preliminary data.</text>
</comment>
<dbReference type="PANTHER" id="PTHR38834">
    <property type="entry name" value="PERIPLASMIC SUBSTRATE BINDING PROTEIN FAMILY 3"/>
    <property type="match status" value="1"/>
</dbReference>
<dbReference type="Proteomes" id="UP001165395">
    <property type="component" value="Unassembled WGS sequence"/>
</dbReference>
<sequence length="242" mass="27238">MKTLSLLLAGFICCLPILEAYAAPRVLLPAIRPFAYEENGEVKGFDADLLEAINKQLGLKLKGEVVPLPRILLYMDTTPEIVTFIARTPEREKLGIWLNKVFEQPYVLISLTTTTKRPKNLADAKNFSVGVAKGSIGEQIATKAELKQIDVSQDEVTNAKKLIAGRIDVWLATNLAAMNALKTLSLTRESVYMSYPVAQYETWMAVTKDWTPQQRQQWQKALNELTDSGELQRLKTKWGLIW</sequence>
<dbReference type="InterPro" id="IPR001638">
    <property type="entry name" value="Solute-binding_3/MltF_N"/>
</dbReference>
<dbReference type="PANTHER" id="PTHR38834:SF3">
    <property type="entry name" value="SOLUTE-BINDING PROTEIN FAMILY 3_N-TERMINAL DOMAIN-CONTAINING PROTEIN"/>
    <property type="match status" value="1"/>
</dbReference>
<dbReference type="SUPFAM" id="SSF53850">
    <property type="entry name" value="Periplasmic binding protein-like II"/>
    <property type="match status" value="1"/>
</dbReference>
<evidence type="ECO:0000313" key="3">
    <source>
        <dbReference type="Proteomes" id="UP001165395"/>
    </source>
</evidence>
<dbReference type="Gene3D" id="3.40.190.10">
    <property type="entry name" value="Periplasmic binding protein-like II"/>
    <property type="match status" value="2"/>
</dbReference>
<organism evidence="2 3">
    <name type="scientific">Leeia speluncae</name>
    <dbReference type="NCBI Taxonomy" id="2884804"/>
    <lineage>
        <taxon>Bacteria</taxon>
        <taxon>Pseudomonadati</taxon>
        <taxon>Pseudomonadota</taxon>
        <taxon>Betaproteobacteria</taxon>
        <taxon>Neisseriales</taxon>
        <taxon>Leeiaceae</taxon>
        <taxon>Leeia</taxon>
    </lineage>
</organism>
<dbReference type="EMBL" id="JAJBZT010000007">
    <property type="protein sequence ID" value="MCB6184571.1"/>
    <property type="molecule type" value="Genomic_DNA"/>
</dbReference>
<dbReference type="SMART" id="SM00062">
    <property type="entry name" value="PBPb"/>
    <property type="match status" value="1"/>
</dbReference>
<evidence type="ECO:0000259" key="1">
    <source>
        <dbReference type="SMART" id="SM00062"/>
    </source>
</evidence>
<reference evidence="2" key="1">
    <citation type="submission" date="2021-10" db="EMBL/GenBank/DDBJ databases">
        <title>The complete genome sequence of Leeia sp. TBRC 13508.</title>
        <authorList>
            <person name="Charoenyingcharoen P."/>
            <person name="Yukphan P."/>
        </authorList>
    </citation>
    <scope>NUCLEOTIDE SEQUENCE</scope>
    <source>
        <strain evidence="2">TBRC 13508</strain>
    </source>
</reference>
<name>A0ABS8D9F5_9NEIS</name>
<accession>A0ABS8D9F5</accession>
<feature type="domain" description="Solute-binding protein family 3/N-terminal" evidence="1">
    <location>
        <begin position="23"/>
        <end position="242"/>
    </location>
</feature>
<keyword evidence="3" id="KW-1185">Reference proteome</keyword>
<dbReference type="Pfam" id="PF00497">
    <property type="entry name" value="SBP_bac_3"/>
    <property type="match status" value="1"/>
</dbReference>
<protein>
    <submittedName>
        <fullName evidence="2">Transporter substrate-binding domain-containing protein</fullName>
    </submittedName>
</protein>
<evidence type="ECO:0000313" key="2">
    <source>
        <dbReference type="EMBL" id="MCB6184571.1"/>
    </source>
</evidence>